<dbReference type="Pfam" id="PF12006">
    <property type="entry name" value="DUF3500"/>
    <property type="match status" value="1"/>
</dbReference>
<evidence type="ECO:0000256" key="1">
    <source>
        <dbReference type="SAM" id="SignalP"/>
    </source>
</evidence>
<protein>
    <submittedName>
        <fullName evidence="2">DUF3500 domain-containing protein</fullName>
    </submittedName>
</protein>
<proteinExistence type="predicted"/>
<dbReference type="Proteomes" id="UP000617628">
    <property type="component" value="Unassembled WGS sequence"/>
</dbReference>
<evidence type="ECO:0000313" key="2">
    <source>
        <dbReference type="EMBL" id="MBK1877743.1"/>
    </source>
</evidence>
<dbReference type="InterPro" id="IPR021889">
    <property type="entry name" value="DUF3500"/>
</dbReference>
<name>A0A934S290_9BACT</name>
<dbReference type="PANTHER" id="PTHR37489:SF1">
    <property type="entry name" value="DUF3500 DOMAIN-CONTAINING PROTEIN"/>
    <property type="match status" value="1"/>
</dbReference>
<keyword evidence="3" id="KW-1185">Reference proteome</keyword>
<keyword evidence="1" id="KW-0732">Signal</keyword>
<dbReference type="RefSeq" id="WP_200355955.1">
    <property type="nucleotide sequence ID" value="NZ_JAENIL010000021.1"/>
</dbReference>
<gene>
    <name evidence="2" type="ORF">JIN87_12770</name>
</gene>
<reference evidence="2" key="1">
    <citation type="submission" date="2021-01" db="EMBL/GenBank/DDBJ databases">
        <title>Modified the classification status of verrucomicrobia.</title>
        <authorList>
            <person name="Feng X."/>
        </authorList>
    </citation>
    <scope>NUCLEOTIDE SEQUENCE</scope>
    <source>
        <strain evidence="2">KCTC 13126</strain>
    </source>
</reference>
<sequence>MNPTHVARVLALAVSCLISVPSIFAHEETGERMATAARALIDSVEGDALDRLQREFGENRKNWHFVPRKRDGLVLAEMDETQRGLGLELLRQGLSEQGVRTVEDIRELEAVLQILEGPDRNFERDSEDYHFWIFGEPGAEIWAWRFEGHHASINATVVKGEGVSMTPTFLGANPAEVPTGERRGFRALPKEEDLAFELVESFDAEQRKKAIFDTKAPRDIFTGAHRKAKPLPIEGIAFDELTAVQGELLFAIVDCYLSRNRLDIRDVALARIQEDGWSSVRFGWAGPVDRSKGNYYFVQGKRFLIEYDNTQNGNNHIHCVWREFDGDFGEDLIKAHRDAHQH</sequence>
<accession>A0A934S290</accession>
<organism evidence="2 3">
    <name type="scientific">Pelagicoccus mobilis</name>
    <dbReference type="NCBI Taxonomy" id="415221"/>
    <lineage>
        <taxon>Bacteria</taxon>
        <taxon>Pseudomonadati</taxon>
        <taxon>Verrucomicrobiota</taxon>
        <taxon>Opitutia</taxon>
        <taxon>Puniceicoccales</taxon>
        <taxon>Pelagicoccaceae</taxon>
        <taxon>Pelagicoccus</taxon>
    </lineage>
</organism>
<feature type="chain" id="PRO_5037642744" evidence="1">
    <location>
        <begin position="26"/>
        <end position="342"/>
    </location>
</feature>
<dbReference type="EMBL" id="JAENIL010000021">
    <property type="protein sequence ID" value="MBK1877743.1"/>
    <property type="molecule type" value="Genomic_DNA"/>
</dbReference>
<dbReference type="AlphaFoldDB" id="A0A934S290"/>
<evidence type="ECO:0000313" key="3">
    <source>
        <dbReference type="Proteomes" id="UP000617628"/>
    </source>
</evidence>
<feature type="signal peptide" evidence="1">
    <location>
        <begin position="1"/>
        <end position="25"/>
    </location>
</feature>
<dbReference type="PANTHER" id="PTHR37489">
    <property type="entry name" value="DUF3500 DOMAIN-CONTAINING PROTEIN"/>
    <property type="match status" value="1"/>
</dbReference>
<comment type="caution">
    <text evidence="2">The sequence shown here is derived from an EMBL/GenBank/DDBJ whole genome shotgun (WGS) entry which is preliminary data.</text>
</comment>